<accession>A0A0D8ZWR5</accession>
<dbReference type="AlphaFoldDB" id="A0A0D8ZWR5"/>
<dbReference type="RefSeq" id="WP_045053292.1">
    <property type="nucleotide sequence ID" value="NZ_CAWMDP010000059.1"/>
</dbReference>
<organism evidence="2 3">
    <name type="scientific">Aliterella atlantica CENA595</name>
    <dbReference type="NCBI Taxonomy" id="1618023"/>
    <lineage>
        <taxon>Bacteria</taxon>
        <taxon>Bacillati</taxon>
        <taxon>Cyanobacteriota</taxon>
        <taxon>Cyanophyceae</taxon>
        <taxon>Chroococcidiopsidales</taxon>
        <taxon>Aliterellaceae</taxon>
        <taxon>Aliterella</taxon>
    </lineage>
</organism>
<dbReference type="InterPro" id="IPR036061">
    <property type="entry name" value="CheW-like_dom_sf"/>
</dbReference>
<feature type="domain" description="CheW-like" evidence="1">
    <location>
        <begin position="18"/>
        <end position="162"/>
    </location>
</feature>
<evidence type="ECO:0000259" key="1">
    <source>
        <dbReference type="PROSITE" id="PS50851"/>
    </source>
</evidence>
<sequence length="164" mass="18010">MDTFKIEPQSDRTDKPAGDSYLNFYLNNDTPAVLSMAHAQEVLVVPSSRLTLMPNMPECVLGLLNRRNRVIWVVSLAGLLNLPKPDPIAGQYHIVIVRVGQISIGFVVAEVKGVTRFLPDSIQSPSNNVESELAAYLHGCISQPNQTLLVLNAEAIVRSPHLKN</sequence>
<dbReference type="Gene3D" id="2.30.30.40">
    <property type="entry name" value="SH3 Domains"/>
    <property type="match status" value="1"/>
</dbReference>
<dbReference type="GO" id="GO:0006935">
    <property type="term" value="P:chemotaxis"/>
    <property type="evidence" value="ECO:0007669"/>
    <property type="project" value="InterPro"/>
</dbReference>
<dbReference type="STRING" id="1618023.UH38_03845"/>
<dbReference type="EMBL" id="JYON01000002">
    <property type="protein sequence ID" value="KJH73190.1"/>
    <property type="molecule type" value="Genomic_DNA"/>
</dbReference>
<evidence type="ECO:0000313" key="3">
    <source>
        <dbReference type="Proteomes" id="UP000032452"/>
    </source>
</evidence>
<comment type="caution">
    <text evidence="2">The sequence shown here is derived from an EMBL/GenBank/DDBJ whole genome shotgun (WGS) entry which is preliminary data.</text>
</comment>
<dbReference type="PANTHER" id="PTHR22617">
    <property type="entry name" value="CHEMOTAXIS SENSOR HISTIDINE KINASE-RELATED"/>
    <property type="match status" value="1"/>
</dbReference>
<dbReference type="GO" id="GO:0007165">
    <property type="term" value="P:signal transduction"/>
    <property type="evidence" value="ECO:0007669"/>
    <property type="project" value="InterPro"/>
</dbReference>
<protein>
    <recommendedName>
        <fullName evidence="1">CheW-like domain-containing protein</fullName>
    </recommendedName>
</protein>
<dbReference type="OrthoDB" id="456080at2"/>
<gene>
    <name evidence="2" type="ORF">UH38_03845</name>
</gene>
<proteinExistence type="predicted"/>
<dbReference type="InterPro" id="IPR002545">
    <property type="entry name" value="CheW-lke_dom"/>
</dbReference>
<dbReference type="GO" id="GO:0005829">
    <property type="term" value="C:cytosol"/>
    <property type="evidence" value="ECO:0007669"/>
    <property type="project" value="TreeGrafter"/>
</dbReference>
<dbReference type="PANTHER" id="PTHR22617:SF23">
    <property type="entry name" value="CHEMOTAXIS PROTEIN CHEW"/>
    <property type="match status" value="1"/>
</dbReference>
<dbReference type="PROSITE" id="PS50851">
    <property type="entry name" value="CHEW"/>
    <property type="match status" value="1"/>
</dbReference>
<dbReference type="SUPFAM" id="SSF50341">
    <property type="entry name" value="CheW-like"/>
    <property type="match status" value="1"/>
</dbReference>
<dbReference type="InterPro" id="IPR039315">
    <property type="entry name" value="CheW"/>
</dbReference>
<evidence type="ECO:0000313" key="2">
    <source>
        <dbReference type="EMBL" id="KJH73190.1"/>
    </source>
</evidence>
<dbReference type="Proteomes" id="UP000032452">
    <property type="component" value="Unassembled WGS sequence"/>
</dbReference>
<dbReference type="SMART" id="SM00260">
    <property type="entry name" value="CheW"/>
    <property type="match status" value="1"/>
</dbReference>
<reference evidence="2 3" key="1">
    <citation type="submission" date="2015-02" db="EMBL/GenBank/DDBJ databases">
        <title>Draft genome of a novel marine cyanobacterium (Chroococcales) isolated from South Atlantic Ocean.</title>
        <authorList>
            <person name="Rigonato J."/>
            <person name="Alvarenga D.O."/>
            <person name="Branco L.H."/>
            <person name="Varani A.M."/>
            <person name="Brandini F.P."/>
            <person name="Fiore M.F."/>
        </authorList>
    </citation>
    <scope>NUCLEOTIDE SEQUENCE [LARGE SCALE GENOMIC DNA]</scope>
    <source>
        <strain evidence="2 3">CENA595</strain>
    </source>
</reference>
<dbReference type="Pfam" id="PF01584">
    <property type="entry name" value="CheW"/>
    <property type="match status" value="1"/>
</dbReference>
<dbReference type="Gene3D" id="2.40.50.180">
    <property type="entry name" value="CheA-289, Domain 4"/>
    <property type="match status" value="1"/>
</dbReference>
<keyword evidence="3" id="KW-1185">Reference proteome</keyword>
<name>A0A0D8ZWR5_9CYAN</name>